<reference evidence="2" key="1">
    <citation type="submission" date="2021-03" db="EMBL/GenBank/DDBJ databases">
        <title>Genomic Encyclopedia of Type Strains, Phase IV (KMG-IV): sequencing the most valuable type-strain genomes for metagenomic binning, comparative biology and taxonomic classification.</title>
        <authorList>
            <person name="Goeker M."/>
        </authorList>
    </citation>
    <scope>NUCLEOTIDE SEQUENCE</scope>
    <source>
        <strain evidence="2">DSM 26232</strain>
    </source>
</reference>
<organism evidence="2 3">
    <name type="scientific">Halolamina salifodinae</name>
    <dbReference type="NCBI Taxonomy" id="1202767"/>
    <lineage>
        <taxon>Archaea</taxon>
        <taxon>Methanobacteriati</taxon>
        <taxon>Methanobacteriota</taxon>
        <taxon>Stenosarchaea group</taxon>
        <taxon>Halobacteria</taxon>
        <taxon>Halobacteriales</taxon>
        <taxon>Haloferacaceae</taxon>
    </lineage>
</organism>
<feature type="domain" description="DUF7964" evidence="1">
    <location>
        <begin position="3"/>
        <end position="95"/>
    </location>
</feature>
<name>A0A8T4GR79_9EURY</name>
<dbReference type="AlphaFoldDB" id="A0A8T4GR79"/>
<dbReference type="InterPro" id="IPR058270">
    <property type="entry name" value="DUF7964"/>
</dbReference>
<accession>A0A8T4GR79</accession>
<sequence>MSVLDSLPDRPLTDAELASFNRSDALDIAVDVADRDSPDDGGIVGLLLATEDWVKGLAYDDVEGEGWRVVETTPLGDDENERYEGMRAGEAAVRDALD</sequence>
<evidence type="ECO:0000259" key="1">
    <source>
        <dbReference type="Pfam" id="PF25912"/>
    </source>
</evidence>
<dbReference type="Proteomes" id="UP000823736">
    <property type="component" value="Unassembled WGS sequence"/>
</dbReference>
<dbReference type="Pfam" id="PF25912">
    <property type="entry name" value="DUF7964"/>
    <property type="match status" value="1"/>
</dbReference>
<dbReference type="EMBL" id="JAGGLC010000001">
    <property type="protein sequence ID" value="MBP1985661.1"/>
    <property type="molecule type" value="Genomic_DNA"/>
</dbReference>
<dbReference type="RefSeq" id="WP_209489456.1">
    <property type="nucleotide sequence ID" value="NZ_JAGGLC010000001.1"/>
</dbReference>
<evidence type="ECO:0000313" key="3">
    <source>
        <dbReference type="Proteomes" id="UP000823736"/>
    </source>
</evidence>
<comment type="caution">
    <text evidence="2">The sequence shown here is derived from an EMBL/GenBank/DDBJ whole genome shotgun (WGS) entry which is preliminary data.</text>
</comment>
<evidence type="ECO:0000313" key="2">
    <source>
        <dbReference type="EMBL" id="MBP1985661.1"/>
    </source>
</evidence>
<dbReference type="OrthoDB" id="250597at2157"/>
<keyword evidence="3" id="KW-1185">Reference proteome</keyword>
<gene>
    <name evidence="2" type="ORF">J2753_000134</name>
</gene>
<proteinExistence type="predicted"/>
<protein>
    <recommendedName>
        <fullName evidence="1">DUF7964 domain-containing protein</fullName>
    </recommendedName>
</protein>